<proteinExistence type="predicted"/>
<keyword evidence="1" id="KW-1185">Reference proteome</keyword>
<dbReference type="AlphaFoldDB" id="A0A0N5AYG8"/>
<evidence type="ECO:0000313" key="1">
    <source>
        <dbReference type="Proteomes" id="UP000046393"/>
    </source>
</evidence>
<protein>
    <submittedName>
        <fullName evidence="2">DUF2007 domain-containing protein</fullName>
    </submittedName>
</protein>
<evidence type="ECO:0000313" key="2">
    <source>
        <dbReference type="WBParaSite" id="SMUV_0001000901-mRNA-1"/>
    </source>
</evidence>
<name>A0A0N5AYG8_9BILA</name>
<organism evidence="1 2">
    <name type="scientific">Syphacia muris</name>
    <dbReference type="NCBI Taxonomy" id="451379"/>
    <lineage>
        <taxon>Eukaryota</taxon>
        <taxon>Metazoa</taxon>
        <taxon>Ecdysozoa</taxon>
        <taxon>Nematoda</taxon>
        <taxon>Chromadorea</taxon>
        <taxon>Rhabditida</taxon>
        <taxon>Spirurina</taxon>
        <taxon>Oxyuridomorpha</taxon>
        <taxon>Oxyuroidea</taxon>
        <taxon>Oxyuridae</taxon>
        <taxon>Syphacia</taxon>
    </lineage>
</organism>
<dbReference type="WBParaSite" id="SMUV_0001000901-mRNA-1">
    <property type="protein sequence ID" value="SMUV_0001000901-mRNA-1"/>
    <property type="gene ID" value="SMUV_0001000901"/>
</dbReference>
<reference evidence="2" key="1">
    <citation type="submission" date="2017-02" db="UniProtKB">
        <authorList>
            <consortium name="WormBaseParasite"/>
        </authorList>
    </citation>
    <scope>IDENTIFICATION</scope>
</reference>
<sequence>MQWAREKGCYVHLSKIRNEQLLITIPSRKELDKTSALLQRKEEFGMIGLDEHVDYENHVLKIPPGNTSILENYSSVHNP</sequence>
<dbReference type="Proteomes" id="UP000046393">
    <property type="component" value="Unplaced"/>
</dbReference>
<accession>A0A0N5AYG8</accession>